<accession>A0A4P9XUE9</accession>
<dbReference type="SUPFAM" id="SSF51735">
    <property type="entry name" value="NAD(P)-binding Rossmann-fold domains"/>
    <property type="match status" value="1"/>
</dbReference>
<dbReference type="OrthoDB" id="419598at2759"/>
<keyword evidence="2" id="KW-0560">Oxidoreductase</keyword>
<dbReference type="InterPro" id="IPR051609">
    <property type="entry name" value="NmrA/Isoflavone_reductase-like"/>
</dbReference>
<evidence type="ECO:0000256" key="2">
    <source>
        <dbReference type="ARBA" id="ARBA00023002"/>
    </source>
</evidence>
<dbReference type="STRING" id="78915.A0A4P9XUE9"/>
<evidence type="ECO:0000256" key="1">
    <source>
        <dbReference type="ARBA" id="ARBA00022857"/>
    </source>
</evidence>
<feature type="domain" description="NmrA-like" evidence="3">
    <location>
        <begin position="5"/>
        <end position="147"/>
    </location>
</feature>
<dbReference type="Proteomes" id="UP000271241">
    <property type="component" value="Unassembled WGS sequence"/>
</dbReference>
<proteinExistence type="predicted"/>
<sequence length="225" mass="24003">MIPAHIVVAGGTGQVRRAIVHALLARGSYQVSVLSRVGSESMHLATLRQQGVRIVAADDAKTGSLVQALRGADTLVGALGYQQLGRVQRALIRAAKEAGLQRVVPFDCLVDAPVFLAAIHRDPSAVEHVIAETGLAYTRYFAAFCWTIRHAQLEAHLGEATDATYTPVTEPCVFSASDPSATQEDLGYLSLWVASQGHAALSGVDNAMFPAVQPTSRSDFLKRTL</sequence>
<evidence type="ECO:0000313" key="5">
    <source>
        <dbReference type="Proteomes" id="UP000271241"/>
    </source>
</evidence>
<name>A0A4P9XUE9_9FUNG</name>
<dbReference type="PANTHER" id="PTHR47706:SF9">
    <property type="entry name" value="NMRA-LIKE DOMAIN-CONTAINING PROTEIN-RELATED"/>
    <property type="match status" value="1"/>
</dbReference>
<keyword evidence="5" id="KW-1185">Reference proteome</keyword>
<dbReference type="InterPro" id="IPR036291">
    <property type="entry name" value="NAD(P)-bd_dom_sf"/>
</dbReference>
<dbReference type="InterPro" id="IPR008030">
    <property type="entry name" value="NmrA-like"/>
</dbReference>
<evidence type="ECO:0000259" key="3">
    <source>
        <dbReference type="Pfam" id="PF05368"/>
    </source>
</evidence>
<dbReference type="Gene3D" id="3.40.50.720">
    <property type="entry name" value="NAD(P)-binding Rossmann-like Domain"/>
    <property type="match status" value="1"/>
</dbReference>
<protein>
    <recommendedName>
        <fullName evidence="3">NmrA-like domain-containing protein</fullName>
    </recommendedName>
</protein>
<dbReference type="Pfam" id="PF05368">
    <property type="entry name" value="NmrA"/>
    <property type="match status" value="1"/>
</dbReference>
<dbReference type="EMBL" id="KZ992485">
    <property type="protein sequence ID" value="RKP09848.1"/>
    <property type="molecule type" value="Genomic_DNA"/>
</dbReference>
<dbReference type="PANTHER" id="PTHR47706">
    <property type="entry name" value="NMRA-LIKE FAMILY PROTEIN"/>
    <property type="match status" value="1"/>
</dbReference>
<evidence type="ECO:0000313" key="4">
    <source>
        <dbReference type="EMBL" id="RKP09848.1"/>
    </source>
</evidence>
<reference evidence="5" key="1">
    <citation type="journal article" date="2018" name="Nat. Microbiol.">
        <title>Leveraging single-cell genomics to expand the fungal tree of life.</title>
        <authorList>
            <person name="Ahrendt S.R."/>
            <person name="Quandt C.A."/>
            <person name="Ciobanu D."/>
            <person name="Clum A."/>
            <person name="Salamov A."/>
            <person name="Andreopoulos B."/>
            <person name="Cheng J.F."/>
            <person name="Woyke T."/>
            <person name="Pelin A."/>
            <person name="Henrissat B."/>
            <person name="Reynolds N.K."/>
            <person name="Benny G.L."/>
            <person name="Smith M.E."/>
            <person name="James T.Y."/>
            <person name="Grigoriev I.V."/>
        </authorList>
    </citation>
    <scope>NUCLEOTIDE SEQUENCE [LARGE SCALE GENOMIC DNA]</scope>
    <source>
        <strain evidence="5">RSA 1356</strain>
    </source>
</reference>
<dbReference type="GO" id="GO:0016491">
    <property type="term" value="F:oxidoreductase activity"/>
    <property type="evidence" value="ECO:0007669"/>
    <property type="project" value="UniProtKB-KW"/>
</dbReference>
<gene>
    <name evidence="4" type="ORF">THASP1DRAFT_22360</name>
</gene>
<dbReference type="AlphaFoldDB" id="A0A4P9XUE9"/>
<organism evidence="4 5">
    <name type="scientific">Thamnocephalis sphaerospora</name>
    <dbReference type="NCBI Taxonomy" id="78915"/>
    <lineage>
        <taxon>Eukaryota</taxon>
        <taxon>Fungi</taxon>
        <taxon>Fungi incertae sedis</taxon>
        <taxon>Zoopagomycota</taxon>
        <taxon>Zoopagomycotina</taxon>
        <taxon>Zoopagomycetes</taxon>
        <taxon>Zoopagales</taxon>
        <taxon>Sigmoideomycetaceae</taxon>
        <taxon>Thamnocephalis</taxon>
    </lineage>
</organism>
<keyword evidence="1" id="KW-0521">NADP</keyword>